<evidence type="ECO:0000256" key="3">
    <source>
        <dbReference type="ARBA" id="ARBA00023015"/>
    </source>
</evidence>
<dbReference type="InterPro" id="IPR003340">
    <property type="entry name" value="B3_DNA-bd"/>
</dbReference>
<evidence type="ECO:0000313" key="10">
    <source>
        <dbReference type="Proteomes" id="UP001180020"/>
    </source>
</evidence>
<dbReference type="Pfam" id="PF02362">
    <property type="entry name" value="B3"/>
    <property type="match status" value="3"/>
</dbReference>
<feature type="domain" description="TF-B3" evidence="8">
    <location>
        <begin position="301"/>
        <end position="399"/>
    </location>
</feature>
<evidence type="ECO:0000259" key="8">
    <source>
        <dbReference type="PROSITE" id="PS50863"/>
    </source>
</evidence>
<reference evidence="9" key="2">
    <citation type="submission" date="2023-06" db="EMBL/GenBank/DDBJ databases">
        <authorList>
            <person name="Ma L."/>
            <person name="Liu K.-W."/>
            <person name="Li Z."/>
            <person name="Hsiao Y.-Y."/>
            <person name="Qi Y."/>
            <person name="Fu T."/>
            <person name="Tang G."/>
            <person name="Zhang D."/>
            <person name="Sun W.-H."/>
            <person name="Liu D.-K."/>
            <person name="Li Y."/>
            <person name="Chen G.-Z."/>
            <person name="Liu X.-D."/>
            <person name="Liao X.-Y."/>
            <person name="Jiang Y.-T."/>
            <person name="Yu X."/>
            <person name="Hao Y."/>
            <person name="Huang J."/>
            <person name="Zhao X.-W."/>
            <person name="Ke S."/>
            <person name="Chen Y.-Y."/>
            <person name="Wu W.-L."/>
            <person name="Hsu J.-L."/>
            <person name="Lin Y.-F."/>
            <person name="Huang M.-D."/>
            <person name="Li C.-Y."/>
            <person name="Huang L."/>
            <person name="Wang Z.-W."/>
            <person name="Zhao X."/>
            <person name="Zhong W.-Y."/>
            <person name="Peng D.-H."/>
            <person name="Ahmad S."/>
            <person name="Lan S."/>
            <person name="Zhang J.-S."/>
            <person name="Tsai W.-C."/>
            <person name="Van De Peer Y."/>
            <person name="Liu Z.-J."/>
        </authorList>
    </citation>
    <scope>NUCLEOTIDE SEQUENCE</scope>
    <source>
        <strain evidence="9">CP</strain>
        <tissue evidence="9">Leaves</tissue>
    </source>
</reference>
<dbReference type="SMART" id="SM01019">
    <property type="entry name" value="B3"/>
    <property type="match status" value="3"/>
</dbReference>
<evidence type="ECO:0000313" key="9">
    <source>
        <dbReference type="EMBL" id="KAK1291900.1"/>
    </source>
</evidence>
<dbReference type="Gene3D" id="2.40.330.10">
    <property type="entry name" value="DNA-binding pseudobarrel domain"/>
    <property type="match status" value="3"/>
</dbReference>
<feature type="region of interest" description="Disordered" evidence="7">
    <location>
        <begin position="115"/>
        <end position="154"/>
    </location>
</feature>
<proteinExistence type="predicted"/>
<keyword evidence="5" id="KW-0804">Transcription</keyword>
<dbReference type="GO" id="GO:0005634">
    <property type="term" value="C:nucleus"/>
    <property type="evidence" value="ECO:0007669"/>
    <property type="project" value="UniProtKB-SubCell"/>
</dbReference>
<dbReference type="Proteomes" id="UP001180020">
    <property type="component" value="Unassembled WGS sequence"/>
</dbReference>
<feature type="domain" description="TF-B3" evidence="8">
    <location>
        <begin position="150"/>
        <end position="249"/>
    </location>
</feature>
<evidence type="ECO:0000256" key="5">
    <source>
        <dbReference type="ARBA" id="ARBA00023163"/>
    </source>
</evidence>
<keyword evidence="10" id="KW-1185">Reference proteome</keyword>
<dbReference type="InterPro" id="IPR039218">
    <property type="entry name" value="REM_fam"/>
</dbReference>
<comment type="subcellular location">
    <subcellularLocation>
        <location evidence="1">Nucleus</location>
    </subcellularLocation>
</comment>
<dbReference type="PANTHER" id="PTHR31674">
    <property type="entry name" value="B3 DOMAIN-CONTAINING PROTEIN REM-LIKE 3-RELATED"/>
    <property type="match status" value="1"/>
</dbReference>
<keyword evidence="6" id="KW-0539">Nucleus</keyword>
<dbReference type="PANTHER" id="PTHR31674:SF62">
    <property type="entry name" value="B3 DOMAIN-CONTAINING PROTEIN REM14-RELATED"/>
    <property type="match status" value="1"/>
</dbReference>
<dbReference type="CDD" id="cd10017">
    <property type="entry name" value="B3_DNA"/>
    <property type="match status" value="3"/>
</dbReference>
<evidence type="ECO:0000256" key="6">
    <source>
        <dbReference type="ARBA" id="ARBA00023242"/>
    </source>
</evidence>
<dbReference type="InterPro" id="IPR015300">
    <property type="entry name" value="DNA-bd_pseudobarrel_sf"/>
</dbReference>
<name>A0AAV9CST6_ACOCL</name>
<dbReference type="PROSITE" id="PS50863">
    <property type="entry name" value="B3"/>
    <property type="match status" value="3"/>
</dbReference>
<dbReference type="GO" id="GO:0003677">
    <property type="term" value="F:DNA binding"/>
    <property type="evidence" value="ECO:0007669"/>
    <property type="project" value="UniProtKB-KW"/>
</dbReference>
<dbReference type="SUPFAM" id="SSF101936">
    <property type="entry name" value="DNA-binding pseudobarrel domain"/>
    <property type="match status" value="3"/>
</dbReference>
<evidence type="ECO:0000256" key="7">
    <source>
        <dbReference type="SAM" id="MobiDB-lite"/>
    </source>
</evidence>
<evidence type="ECO:0000256" key="2">
    <source>
        <dbReference type="ARBA" id="ARBA00022737"/>
    </source>
</evidence>
<evidence type="ECO:0000256" key="4">
    <source>
        <dbReference type="ARBA" id="ARBA00023125"/>
    </source>
</evidence>
<sequence length="440" mass="50685">MRFSPAAPPSNPLFFKILLPDFHKRLSIPPKFVRKHLAHANCNKNRATIKSPLGRSWDVCVHVNKEGHFFEDGWCVFVRDHDLSVGDLLVFEYERRLDFNVKLFDQSACEREYTPAKISKPSTTSPSGCVKRGSSNEDRKMSIKLTTNPNGSASLKRQASCDESEYIPGEFVESNGFENGSQVMLRDPKGRSWEVQIYHRHRNKNWSQLRGQWHEFVIANGLRSGDVCVFELMGGGEKDVMDVRIIKGQSIKNNSSDEFKTKFETSTLSDGEDCKIKLKKQVTRSHPIKEEDALPRRTRRCFKASIKPSNLTYPYMNIPHEFIKSNGLQHTCKVRMRNTNGSSWEVCVVHKPVRHYQQRSQFTRGWLQFVHDNGFKIGDVLVFEFDPDVKDIIDVQMDKNVVMTATDLYCPSETHFDWAFVDTYSNSSTDLCRPSEEHFD</sequence>
<keyword evidence="3" id="KW-0805">Transcription regulation</keyword>
<dbReference type="EMBL" id="JAUJYO010000017">
    <property type="protein sequence ID" value="KAK1291900.1"/>
    <property type="molecule type" value="Genomic_DNA"/>
</dbReference>
<keyword evidence="2" id="KW-0677">Repeat</keyword>
<gene>
    <name evidence="9" type="ORF">QJS10_CPB17g02548</name>
</gene>
<comment type="caution">
    <text evidence="9">The sequence shown here is derived from an EMBL/GenBank/DDBJ whole genome shotgun (WGS) entry which is preliminary data.</text>
</comment>
<feature type="domain" description="TF-B3" evidence="8">
    <location>
        <begin position="11"/>
        <end position="107"/>
    </location>
</feature>
<protein>
    <recommendedName>
        <fullName evidence="8">TF-B3 domain-containing protein</fullName>
    </recommendedName>
</protein>
<keyword evidence="4" id="KW-0238">DNA-binding</keyword>
<reference evidence="9" key="1">
    <citation type="journal article" date="2023" name="Nat. Commun.">
        <title>Diploid and tetraploid genomes of Acorus and the evolution of monocots.</title>
        <authorList>
            <person name="Ma L."/>
            <person name="Liu K.W."/>
            <person name="Li Z."/>
            <person name="Hsiao Y.Y."/>
            <person name="Qi Y."/>
            <person name="Fu T."/>
            <person name="Tang G.D."/>
            <person name="Zhang D."/>
            <person name="Sun W.H."/>
            <person name="Liu D.K."/>
            <person name="Li Y."/>
            <person name="Chen G.Z."/>
            <person name="Liu X.D."/>
            <person name="Liao X.Y."/>
            <person name="Jiang Y.T."/>
            <person name="Yu X."/>
            <person name="Hao Y."/>
            <person name="Huang J."/>
            <person name="Zhao X.W."/>
            <person name="Ke S."/>
            <person name="Chen Y.Y."/>
            <person name="Wu W.L."/>
            <person name="Hsu J.L."/>
            <person name="Lin Y.F."/>
            <person name="Huang M.D."/>
            <person name="Li C.Y."/>
            <person name="Huang L."/>
            <person name="Wang Z.W."/>
            <person name="Zhao X."/>
            <person name="Zhong W.Y."/>
            <person name="Peng D.H."/>
            <person name="Ahmad S."/>
            <person name="Lan S."/>
            <person name="Zhang J.S."/>
            <person name="Tsai W.C."/>
            <person name="Van de Peer Y."/>
            <person name="Liu Z.J."/>
        </authorList>
    </citation>
    <scope>NUCLEOTIDE SEQUENCE</scope>
    <source>
        <strain evidence="9">CP</strain>
    </source>
</reference>
<accession>A0AAV9CST6</accession>
<dbReference type="AlphaFoldDB" id="A0AAV9CST6"/>
<organism evidence="9 10">
    <name type="scientific">Acorus calamus</name>
    <name type="common">Sweet flag</name>
    <dbReference type="NCBI Taxonomy" id="4465"/>
    <lineage>
        <taxon>Eukaryota</taxon>
        <taxon>Viridiplantae</taxon>
        <taxon>Streptophyta</taxon>
        <taxon>Embryophyta</taxon>
        <taxon>Tracheophyta</taxon>
        <taxon>Spermatophyta</taxon>
        <taxon>Magnoliopsida</taxon>
        <taxon>Liliopsida</taxon>
        <taxon>Acoraceae</taxon>
        <taxon>Acorus</taxon>
    </lineage>
</organism>
<feature type="compositionally biased region" description="Polar residues" evidence="7">
    <location>
        <begin position="144"/>
        <end position="154"/>
    </location>
</feature>
<evidence type="ECO:0000256" key="1">
    <source>
        <dbReference type="ARBA" id="ARBA00004123"/>
    </source>
</evidence>